<comment type="caution">
    <text evidence="2">The sequence shown here is derived from an EMBL/GenBank/DDBJ whole genome shotgun (WGS) entry which is preliminary data.</text>
</comment>
<keyword evidence="3" id="KW-1185">Reference proteome</keyword>
<proteinExistence type="predicted"/>
<organism evidence="2 3">
    <name type="scientific">Artemisia annua</name>
    <name type="common">Sweet wormwood</name>
    <dbReference type="NCBI Taxonomy" id="35608"/>
    <lineage>
        <taxon>Eukaryota</taxon>
        <taxon>Viridiplantae</taxon>
        <taxon>Streptophyta</taxon>
        <taxon>Embryophyta</taxon>
        <taxon>Tracheophyta</taxon>
        <taxon>Spermatophyta</taxon>
        <taxon>Magnoliopsida</taxon>
        <taxon>eudicotyledons</taxon>
        <taxon>Gunneridae</taxon>
        <taxon>Pentapetalae</taxon>
        <taxon>asterids</taxon>
        <taxon>campanulids</taxon>
        <taxon>Asterales</taxon>
        <taxon>Asteraceae</taxon>
        <taxon>Asteroideae</taxon>
        <taxon>Anthemideae</taxon>
        <taxon>Artemisiinae</taxon>
        <taxon>Artemisia</taxon>
    </lineage>
</organism>
<reference evidence="2 3" key="1">
    <citation type="journal article" date="2018" name="Mol. Plant">
        <title>The genome of Artemisia annua provides insight into the evolution of Asteraceae family and artemisinin biosynthesis.</title>
        <authorList>
            <person name="Shen Q."/>
            <person name="Zhang L."/>
            <person name="Liao Z."/>
            <person name="Wang S."/>
            <person name="Yan T."/>
            <person name="Shi P."/>
            <person name="Liu M."/>
            <person name="Fu X."/>
            <person name="Pan Q."/>
            <person name="Wang Y."/>
            <person name="Lv Z."/>
            <person name="Lu X."/>
            <person name="Zhang F."/>
            <person name="Jiang W."/>
            <person name="Ma Y."/>
            <person name="Chen M."/>
            <person name="Hao X."/>
            <person name="Li L."/>
            <person name="Tang Y."/>
            <person name="Lv G."/>
            <person name="Zhou Y."/>
            <person name="Sun X."/>
            <person name="Brodelius P.E."/>
            <person name="Rose J.K.C."/>
            <person name="Tang K."/>
        </authorList>
    </citation>
    <scope>NUCLEOTIDE SEQUENCE [LARGE SCALE GENOMIC DNA]</scope>
    <source>
        <strain evidence="3">cv. Huhao1</strain>
        <tissue evidence="2">Leaf</tissue>
    </source>
</reference>
<protein>
    <recommendedName>
        <fullName evidence="1">Retrotransposon Copia-like N-terminal domain-containing protein</fullName>
    </recommendedName>
</protein>
<gene>
    <name evidence="2" type="ORF">CTI12_AA427660</name>
</gene>
<dbReference type="InterPro" id="IPR029472">
    <property type="entry name" value="Copia-like_N"/>
</dbReference>
<accession>A0A2U1LR19</accession>
<dbReference type="Pfam" id="PF14244">
    <property type="entry name" value="Retrotran_gag_3"/>
    <property type="match status" value="1"/>
</dbReference>
<dbReference type="Proteomes" id="UP000245207">
    <property type="component" value="Unassembled WGS sequence"/>
</dbReference>
<dbReference type="AlphaFoldDB" id="A0A2U1LR19"/>
<dbReference type="OrthoDB" id="5544992at2759"/>
<dbReference type="PANTHER" id="PTHR37610">
    <property type="entry name" value="CCHC-TYPE DOMAIN-CONTAINING PROTEIN"/>
    <property type="match status" value="1"/>
</dbReference>
<evidence type="ECO:0000259" key="1">
    <source>
        <dbReference type="Pfam" id="PF14244"/>
    </source>
</evidence>
<dbReference type="EMBL" id="PKPP01008157">
    <property type="protein sequence ID" value="PWA51446.1"/>
    <property type="molecule type" value="Genomic_DNA"/>
</dbReference>
<evidence type="ECO:0000313" key="3">
    <source>
        <dbReference type="Proteomes" id="UP000245207"/>
    </source>
</evidence>
<dbReference type="PANTHER" id="PTHR37610:SF6">
    <property type="entry name" value="GAG-POLYPEPTIDE OF LTR COPIA-TYPE-RELATED"/>
    <property type="match status" value="1"/>
</dbReference>
<feature type="domain" description="Retrotransposon Copia-like N-terminal" evidence="1">
    <location>
        <begin position="32"/>
        <end position="65"/>
    </location>
</feature>
<sequence length="430" mass="49301">MAEPVTNNLTEPQLFQNHLYLHPSNGQHSLTVQEKLNGAQNYRAWRRAIEIRLSTKRKLDFIKGIVPRSTTDPNLAELWDTCNNMAIARSIMFIGTASEIWNQLEKRYVLSDGSRKYKLNKDTYEIKQSVVSQEVSVFLAVLSKQKEDQRFFQFSNGLDEHYSNQRSQILMIVPLPSVENACSLLQWEESQRALFGNGVLESTALLSKGKFQDKCGICDFKWHPPEKCWEKVEYPAWHPKYKLSKQFKPKNGQARTQGHGFQKSAAHVESGNLSFTPQQFDQLLKSLQLKNSADEDTEFAHDFAAVNVPSEKLDDVFKDLVERVTISIEHDVYGNNPSSIRECGVSFVYDDGKNEKEEDPLSYYKSWNHIIGGDLSPFQSATPFPPEYNNLAYFLDNNYRGVGSYFKAFSKKNPNTRGRAIELLIGHKMY</sequence>
<evidence type="ECO:0000313" key="2">
    <source>
        <dbReference type="EMBL" id="PWA51446.1"/>
    </source>
</evidence>
<name>A0A2U1LR19_ARTAN</name>